<sequence>MKKFLSILTISTLLLSTTLAPGLLNKNKQTNTHTNHIVLKSENKTEKQSLDKLVTEKNIGDILKYSDQDIVTAINRKNNQTLDIKQLVVKKIDDQKAEISAKKDSKEYTGSIEVTFKVNPKAKFKLDELVKVIQKVRYETPKLPPTISKNDVLNAINIANSKTTTKLIADQIIMNKYTVENNEKGIAKQLIATISAKKDVDNYEGSVTVKFVIVKVEPAEDKGTDTAFIVIVSLASAWIVGSLSLPLIRKYKQASKNKKQNN</sequence>
<dbReference type="Proteomes" id="UP001059819">
    <property type="component" value="Chromosome"/>
</dbReference>
<keyword evidence="4" id="KW-1185">Reference proteome</keyword>
<keyword evidence="1" id="KW-1133">Transmembrane helix</keyword>
<dbReference type="EMBL" id="CP103424">
    <property type="protein sequence ID" value="UWD35137.1"/>
    <property type="molecule type" value="Genomic_DNA"/>
</dbReference>
<keyword evidence="1" id="KW-0472">Membrane</keyword>
<keyword evidence="2" id="KW-0732">Signal</keyword>
<feature type="signal peptide" evidence="2">
    <location>
        <begin position="1"/>
        <end position="20"/>
    </location>
</feature>
<organism evidence="3 4">
    <name type="scientific">Mycoplasma cottewii</name>
    <dbReference type="NCBI Taxonomy" id="51364"/>
    <lineage>
        <taxon>Bacteria</taxon>
        <taxon>Bacillati</taxon>
        <taxon>Mycoplasmatota</taxon>
        <taxon>Mollicutes</taxon>
        <taxon>Mycoplasmataceae</taxon>
        <taxon>Mycoplasma</taxon>
    </lineage>
</organism>
<keyword evidence="1" id="KW-0812">Transmembrane</keyword>
<accession>A0ABY5TWX8</accession>
<protein>
    <submittedName>
        <fullName evidence="3">Uncharacterized protein</fullName>
    </submittedName>
</protein>
<dbReference type="RefSeq" id="WP_259430291.1">
    <property type="nucleotide sequence ID" value="NZ_CP103424.1"/>
</dbReference>
<feature type="transmembrane region" description="Helical" evidence="1">
    <location>
        <begin position="227"/>
        <end position="248"/>
    </location>
</feature>
<name>A0ABY5TWX8_9MOLU</name>
<evidence type="ECO:0000313" key="4">
    <source>
        <dbReference type="Proteomes" id="UP001059819"/>
    </source>
</evidence>
<gene>
    <name evidence="3" type="ORF">NX779_00560</name>
</gene>
<evidence type="ECO:0000313" key="3">
    <source>
        <dbReference type="EMBL" id="UWD35137.1"/>
    </source>
</evidence>
<evidence type="ECO:0000256" key="1">
    <source>
        <dbReference type="SAM" id="Phobius"/>
    </source>
</evidence>
<proteinExistence type="predicted"/>
<evidence type="ECO:0000256" key="2">
    <source>
        <dbReference type="SAM" id="SignalP"/>
    </source>
</evidence>
<reference evidence="3" key="1">
    <citation type="submission" date="2022-08" db="EMBL/GenBank/DDBJ databases">
        <title>Complete genome sequence of Mycoplasma cottewii type strain VIS.</title>
        <authorList>
            <person name="Spergser J."/>
        </authorList>
    </citation>
    <scope>NUCLEOTIDE SEQUENCE</scope>
    <source>
        <strain evidence="3">VIS</strain>
    </source>
</reference>
<feature type="chain" id="PRO_5047076261" evidence="2">
    <location>
        <begin position="21"/>
        <end position="262"/>
    </location>
</feature>